<keyword evidence="3" id="KW-1185">Reference proteome</keyword>
<reference evidence="2 3" key="1">
    <citation type="journal article" date="2017" name="Curr. Biol.">
        <title>The Evolution of Venom by Co-option of Single-Copy Genes.</title>
        <authorList>
            <person name="Martinson E.O."/>
            <person name="Mrinalini"/>
            <person name="Kelkar Y.D."/>
            <person name="Chang C.H."/>
            <person name="Werren J.H."/>
        </authorList>
    </citation>
    <scope>NUCLEOTIDE SEQUENCE [LARGE SCALE GENOMIC DNA]</scope>
    <source>
        <strain evidence="2 3">Alberta</strain>
        <tissue evidence="2">Whole body</tissue>
    </source>
</reference>
<dbReference type="Proteomes" id="UP000215335">
    <property type="component" value="Unassembled WGS sequence"/>
</dbReference>
<protein>
    <submittedName>
        <fullName evidence="2">Uncharacterized protein</fullName>
    </submittedName>
</protein>
<proteinExistence type="predicted"/>
<feature type="region of interest" description="Disordered" evidence="1">
    <location>
        <begin position="423"/>
        <end position="460"/>
    </location>
</feature>
<evidence type="ECO:0000256" key="1">
    <source>
        <dbReference type="SAM" id="MobiDB-lite"/>
    </source>
</evidence>
<evidence type="ECO:0000313" key="3">
    <source>
        <dbReference type="Proteomes" id="UP000215335"/>
    </source>
</evidence>
<organism evidence="2 3">
    <name type="scientific">Trichomalopsis sarcophagae</name>
    <dbReference type="NCBI Taxonomy" id="543379"/>
    <lineage>
        <taxon>Eukaryota</taxon>
        <taxon>Metazoa</taxon>
        <taxon>Ecdysozoa</taxon>
        <taxon>Arthropoda</taxon>
        <taxon>Hexapoda</taxon>
        <taxon>Insecta</taxon>
        <taxon>Pterygota</taxon>
        <taxon>Neoptera</taxon>
        <taxon>Endopterygota</taxon>
        <taxon>Hymenoptera</taxon>
        <taxon>Apocrita</taxon>
        <taxon>Proctotrupomorpha</taxon>
        <taxon>Chalcidoidea</taxon>
        <taxon>Pteromalidae</taxon>
        <taxon>Pteromalinae</taxon>
        <taxon>Trichomalopsis</taxon>
    </lineage>
</organism>
<evidence type="ECO:0000313" key="2">
    <source>
        <dbReference type="EMBL" id="OXU19181.1"/>
    </source>
</evidence>
<name>A0A232ELI2_9HYME</name>
<gene>
    <name evidence="2" type="ORF">TSAR_005333</name>
</gene>
<comment type="caution">
    <text evidence="2">The sequence shown here is derived from an EMBL/GenBank/DDBJ whole genome shotgun (WGS) entry which is preliminary data.</text>
</comment>
<dbReference type="AlphaFoldDB" id="A0A232ELI2"/>
<accession>A0A232ELI2</accession>
<sequence>MQIKQNVYVKNTSCHNFKEQCVNDTITKRSLKTKITHEMRNHNIFYDNVKVKKESDPVWIIICKNLNQNDPLRSLTVRNIQTHVAQNHSSSNVKPQDQEDNLKFDVEDQLLRIKNDALYKSNHLIWHHFSMIKCLFLELLDHYLNPLLRLINHAVSEMKYNEIFLNYNIEYIEELGSENDCKEFVNLEVNRNVDYNSCQKIINFITNIFVEAKSYISRDMGHELNAYYNNEFCKNLIELCIQFPLWTKVMIEGQKTESINILKSHRQTFEQHLSNSCNDSRPELDIFLLRSIEYDNEKVQFARNFVKENAIKDTKNNLENTYLYHEENWMGLNPDESSFEESSDSDVSDNFEKDTFSDNIDLFVHIPHNDSTISEIVESFCEKVKGETFYETADKSMEIKDTFSMKNENGDFRSNAETVLKTTTSTTKQKGKFLRPCPEIDLIHQKPVKDTKKQKSQSKR</sequence>
<feature type="compositionally biased region" description="Basic and acidic residues" evidence="1">
    <location>
        <begin position="441"/>
        <end position="453"/>
    </location>
</feature>
<dbReference type="EMBL" id="NNAY01003568">
    <property type="protein sequence ID" value="OXU19181.1"/>
    <property type="molecule type" value="Genomic_DNA"/>
</dbReference>